<keyword evidence="2" id="KW-0732">Signal</keyword>
<feature type="compositionally biased region" description="Basic and acidic residues" evidence="1">
    <location>
        <begin position="156"/>
        <end position="173"/>
    </location>
</feature>
<feature type="signal peptide" evidence="2">
    <location>
        <begin position="1"/>
        <end position="21"/>
    </location>
</feature>
<proteinExistence type="predicted"/>
<evidence type="ECO:0000256" key="1">
    <source>
        <dbReference type="SAM" id="MobiDB-lite"/>
    </source>
</evidence>
<feature type="region of interest" description="Disordered" evidence="1">
    <location>
        <begin position="153"/>
        <end position="173"/>
    </location>
</feature>
<feature type="domain" description="Lipocalin-like" evidence="3">
    <location>
        <begin position="35"/>
        <end position="115"/>
    </location>
</feature>
<protein>
    <submittedName>
        <fullName evidence="4">Lipocalin family protein</fullName>
    </submittedName>
</protein>
<dbReference type="GeneID" id="92989594"/>
<sequence length="173" mass="19838">MKTLRFIGMAVVAIIMSLNFAACSDDDEDIDVSQLEGTWGLVRSAGWELCSEETEKDEWDDSYNPYNPDEDCSKLVIKKLEDNKYSVTGHDYSYSQWKPDRGSQIMSLNGNTLVITQTDGEFGHFDYGNPIIEVLTSDKMILHIKYDNVQTDPEFEPEHRHSGDFTETFTRME</sequence>
<dbReference type="EMBL" id="VWAG01000072">
    <property type="protein sequence ID" value="KAA5251991.1"/>
    <property type="molecule type" value="Genomic_DNA"/>
</dbReference>
<reference evidence="6 7" key="1">
    <citation type="journal article" date="2019" name="Nat. Med.">
        <title>A library of human gut bacterial isolates paired with longitudinal multiomics data enables mechanistic microbiome research.</title>
        <authorList>
            <person name="Poyet M."/>
            <person name="Groussin M."/>
            <person name="Gibbons S.M."/>
            <person name="Avila-Pacheco J."/>
            <person name="Jiang X."/>
            <person name="Kearney S.M."/>
            <person name="Perrotta A.R."/>
            <person name="Berdy B."/>
            <person name="Zhao S."/>
            <person name="Lieberman T.D."/>
            <person name="Swanson P.K."/>
            <person name="Smith M."/>
            <person name="Roesemann S."/>
            <person name="Alexander J.E."/>
            <person name="Rich S.A."/>
            <person name="Livny J."/>
            <person name="Vlamakis H."/>
            <person name="Clish C."/>
            <person name="Bullock K."/>
            <person name="Deik A."/>
            <person name="Scott J."/>
            <person name="Pierce K.A."/>
            <person name="Xavier R.J."/>
            <person name="Alm E.J."/>
        </authorList>
    </citation>
    <scope>NUCLEOTIDE SEQUENCE [LARGE SCALE GENOMIC DNA]</scope>
    <source>
        <strain evidence="5 7">BIOML-A2</strain>
        <strain evidence="4 6">BIOML-A6</strain>
    </source>
</reference>
<dbReference type="AlphaFoldDB" id="A0A7J4YMP6"/>
<accession>A0A7J4YMP6</accession>
<dbReference type="InterPro" id="IPR024311">
    <property type="entry name" value="Lipocalin-like"/>
</dbReference>
<organism evidence="4 6">
    <name type="scientific">Bacteroides finegoldii</name>
    <dbReference type="NCBI Taxonomy" id="338188"/>
    <lineage>
        <taxon>Bacteria</taxon>
        <taxon>Pseudomonadati</taxon>
        <taxon>Bacteroidota</taxon>
        <taxon>Bacteroidia</taxon>
        <taxon>Bacteroidales</taxon>
        <taxon>Bacteroidaceae</taxon>
        <taxon>Bacteroides</taxon>
    </lineage>
</organism>
<evidence type="ECO:0000256" key="2">
    <source>
        <dbReference type="SAM" id="SignalP"/>
    </source>
</evidence>
<dbReference type="Proteomes" id="UP000421791">
    <property type="component" value="Unassembled WGS sequence"/>
</dbReference>
<evidence type="ECO:0000313" key="6">
    <source>
        <dbReference type="Proteomes" id="UP000421791"/>
    </source>
</evidence>
<evidence type="ECO:0000313" key="7">
    <source>
        <dbReference type="Proteomes" id="UP000440198"/>
    </source>
</evidence>
<gene>
    <name evidence="5" type="ORF">F2Z09_20845</name>
    <name evidence="4" type="ORF">F2Z22_12595</name>
</gene>
<evidence type="ECO:0000313" key="4">
    <source>
        <dbReference type="EMBL" id="KAA5229679.1"/>
    </source>
</evidence>
<name>A0A7J4YMP6_9BACE</name>
<dbReference type="EMBL" id="VWAK01000020">
    <property type="protein sequence ID" value="KAA5229679.1"/>
    <property type="molecule type" value="Genomic_DNA"/>
</dbReference>
<dbReference type="Pfam" id="PF13648">
    <property type="entry name" value="Lipocalin_4"/>
    <property type="match status" value="1"/>
</dbReference>
<evidence type="ECO:0000313" key="5">
    <source>
        <dbReference type="EMBL" id="KAA5251991.1"/>
    </source>
</evidence>
<dbReference type="RefSeq" id="WP_007749562.1">
    <property type="nucleotide sequence ID" value="NZ_JADOZO010000604.1"/>
</dbReference>
<comment type="caution">
    <text evidence="4">The sequence shown here is derived from an EMBL/GenBank/DDBJ whole genome shotgun (WGS) entry which is preliminary data.</text>
</comment>
<feature type="chain" id="PRO_5044658416" evidence="2">
    <location>
        <begin position="22"/>
        <end position="173"/>
    </location>
</feature>
<dbReference type="Proteomes" id="UP000440198">
    <property type="component" value="Unassembled WGS sequence"/>
</dbReference>
<keyword evidence="7" id="KW-1185">Reference proteome</keyword>
<evidence type="ECO:0000259" key="3">
    <source>
        <dbReference type="Pfam" id="PF13648"/>
    </source>
</evidence>